<organism evidence="1 2">
    <name type="scientific">Phytophthora megakarya</name>
    <dbReference type="NCBI Taxonomy" id="4795"/>
    <lineage>
        <taxon>Eukaryota</taxon>
        <taxon>Sar</taxon>
        <taxon>Stramenopiles</taxon>
        <taxon>Oomycota</taxon>
        <taxon>Peronosporomycetes</taxon>
        <taxon>Peronosporales</taxon>
        <taxon>Peronosporaceae</taxon>
        <taxon>Phytophthora</taxon>
    </lineage>
</organism>
<name>A0A225V771_9STRA</name>
<reference evidence="2" key="1">
    <citation type="submission" date="2017-03" db="EMBL/GenBank/DDBJ databases">
        <title>Phytopthora megakarya and P. palmivora, two closely related causual agents of cacao black pod achieved similar genome size and gene model numbers by different mechanisms.</title>
        <authorList>
            <person name="Ali S."/>
            <person name="Shao J."/>
            <person name="Larry D.J."/>
            <person name="Kronmiller B."/>
            <person name="Shen D."/>
            <person name="Strem M.D."/>
            <person name="Melnick R.L."/>
            <person name="Guiltinan M.J."/>
            <person name="Tyler B.M."/>
            <person name="Meinhardt L.W."/>
            <person name="Bailey B.A."/>
        </authorList>
    </citation>
    <scope>NUCLEOTIDE SEQUENCE [LARGE SCALE GENOMIC DNA]</scope>
    <source>
        <strain evidence="2">zdho120</strain>
    </source>
</reference>
<protein>
    <submittedName>
        <fullName evidence="1">Uncharacterized protein</fullName>
    </submittedName>
</protein>
<accession>A0A225V771</accession>
<keyword evidence="2" id="KW-1185">Reference proteome</keyword>
<evidence type="ECO:0000313" key="2">
    <source>
        <dbReference type="Proteomes" id="UP000198211"/>
    </source>
</evidence>
<feature type="non-terminal residue" evidence="1">
    <location>
        <position position="1"/>
    </location>
</feature>
<evidence type="ECO:0000313" key="1">
    <source>
        <dbReference type="EMBL" id="OWZ00260.1"/>
    </source>
</evidence>
<dbReference type="OrthoDB" id="142352at2759"/>
<sequence>MQKKLEEFGLRTNDFGTHSARKGASTYVSGCSTSGPSAAAICLRAGWTLPGVQDKYIRYEAAGDIVVGRYVAVQQVQFEWLRRRVICRNFHANDPITPSGIPPHVGILTALTSFKDQIDGIRDGLSSVFESTLKRHIYGSVMTMEALEAAFAAVLSRSNLIRPPLQTPESVSEVPAAAASAMSTALHMWSGSFHRVPMEFSVPAGTIHVICQRWCVGSPPLRRLTKHDMSTRLKKIRLAELQRLMRCIEALLSADEILRAYGCLAAAGLLFEQVKNRLPFQTNSNKGRTRRLEQLSWQTLARELKTRIPT</sequence>
<dbReference type="AlphaFoldDB" id="A0A225V771"/>
<proteinExistence type="predicted"/>
<comment type="caution">
    <text evidence="1">The sequence shown here is derived from an EMBL/GenBank/DDBJ whole genome shotgun (WGS) entry which is preliminary data.</text>
</comment>
<gene>
    <name evidence="1" type="ORF">PHMEG_00028589</name>
</gene>
<dbReference type="EMBL" id="NBNE01007764">
    <property type="protein sequence ID" value="OWZ00260.1"/>
    <property type="molecule type" value="Genomic_DNA"/>
</dbReference>
<dbReference type="Proteomes" id="UP000198211">
    <property type="component" value="Unassembled WGS sequence"/>
</dbReference>